<organism evidence="1 2">
    <name type="scientific">Streptomyces smaragdinus</name>
    <dbReference type="NCBI Taxonomy" id="2585196"/>
    <lineage>
        <taxon>Bacteria</taxon>
        <taxon>Bacillati</taxon>
        <taxon>Actinomycetota</taxon>
        <taxon>Actinomycetes</taxon>
        <taxon>Kitasatosporales</taxon>
        <taxon>Streptomycetaceae</taxon>
        <taxon>Streptomyces</taxon>
    </lineage>
</organism>
<dbReference type="EMBL" id="WEGJ01000024">
    <property type="protein sequence ID" value="MQY14728.1"/>
    <property type="molecule type" value="Genomic_DNA"/>
</dbReference>
<name>A0A7K0CMM6_9ACTN</name>
<protein>
    <submittedName>
        <fullName evidence="1">Uncharacterized protein</fullName>
    </submittedName>
</protein>
<dbReference type="Proteomes" id="UP000466345">
    <property type="component" value="Unassembled WGS sequence"/>
</dbReference>
<evidence type="ECO:0000313" key="1">
    <source>
        <dbReference type="EMBL" id="MQY14728.1"/>
    </source>
</evidence>
<sequence length="62" mass="6401">MHALAGGARAADTEELRKAMLAARGLFETLVGARSTDRTAPARALAGRLRVAWPGAGKRAAS</sequence>
<comment type="caution">
    <text evidence="1">The sequence shown here is derived from an EMBL/GenBank/DDBJ whole genome shotgun (WGS) entry which is preliminary data.</text>
</comment>
<evidence type="ECO:0000313" key="2">
    <source>
        <dbReference type="Proteomes" id="UP000466345"/>
    </source>
</evidence>
<keyword evidence="2" id="KW-1185">Reference proteome</keyword>
<reference evidence="1 2" key="1">
    <citation type="submission" date="2019-10" db="EMBL/GenBank/DDBJ databases">
        <title>Streptomyces smaragdinus sp. nov. and Streptomyces fabii sp. nov., isolated from the gut of fungus growing-termite Macrotermes natalensis.</title>
        <authorList>
            <person name="Schwitalla J."/>
            <person name="Benndorf R."/>
            <person name="Martin K."/>
            <person name="De Beer W."/>
            <person name="Kaster A.-K."/>
            <person name="Vollmers J."/>
            <person name="Poulsen M."/>
            <person name="Beemelmanns C."/>
        </authorList>
    </citation>
    <scope>NUCLEOTIDE SEQUENCE [LARGE SCALE GENOMIC DNA]</scope>
    <source>
        <strain evidence="1 2">RB5</strain>
    </source>
</reference>
<dbReference type="AlphaFoldDB" id="A0A7K0CMM6"/>
<dbReference type="RefSeq" id="WP_153455584.1">
    <property type="nucleotide sequence ID" value="NZ_WEGJ01000024.1"/>
</dbReference>
<gene>
    <name evidence="1" type="ORF">SRB5_49040</name>
</gene>
<accession>A0A7K0CMM6</accession>
<proteinExistence type="predicted"/>